<dbReference type="Proteomes" id="UP000800041">
    <property type="component" value="Unassembled WGS sequence"/>
</dbReference>
<evidence type="ECO:0000256" key="1">
    <source>
        <dbReference type="SAM" id="SignalP"/>
    </source>
</evidence>
<protein>
    <submittedName>
        <fullName evidence="2">Uncharacterized protein</fullName>
    </submittedName>
</protein>
<proteinExistence type="predicted"/>
<sequence>MRVIMASLVCALLAGLTLAAPAPVVSEAGQVIDISTGSELGHVCDDPMNSMCSYTLVPFTWSGQFCNGTNVTITANSLESIFQHGETIDPGFTAFNTEKPVPNENNVTASMADPPCWEFGEPYLDNRHEIPTRIKAASAMRIIQGFGYVGHLKGDAKLGAGTKGTCGRVSCSWNAGIYFCQDADHEQTLSWSSMADHAGFMRES</sequence>
<organism evidence="2 3">
    <name type="scientific">Aulographum hederae CBS 113979</name>
    <dbReference type="NCBI Taxonomy" id="1176131"/>
    <lineage>
        <taxon>Eukaryota</taxon>
        <taxon>Fungi</taxon>
        <taxon>Dikarya</taxon>
        <taxon>Ascomycota</taxon>
        <taxon>Pezizomycotina</taxon>
        <taxon>Dothideomycetes</taxon>
        <taxon>Pleosporomycetidae</taxon>
        <taxon>Aulographales</taxon>
        <taxon>Aulographaceae</taxon>
    </lineage>
</organism>
<evidence type="ECO:0000313" key="2">
    <source>
        <dbReference type="EMBL" id="KAF1988638.1"/>
    </source>
</evidence>
<gene>
    <name evidence="2" type="ORF">K402DRAFT_419454</name>
</gene>
<feature type="signal peptide" evidence="1">
    <location>
        <begin position="1"/>
        <end position="19"/>
    </location>
</feature>
<dbReference type="EMBL" id="ML977148">
    <property type="protein sequence ID" value="KAF1988638.1"/>
    <property type="molecule type" value="Genomic_DNA"/>
</dbReference>
<feature type="chain" id="PRO_5026203083" evidence="1">
    <location>
        <begin position="20"/>
        <end position="204"/>
    </location>
</feature>
<evidence type="ECO:0000313" key="3">
    <source>
        <dbReference type="Proteomes" id="UP000800041"/>
    </source>
</evidence>
<name>A0A6G1H6P7_9PEZI</name>
<reference evidence="2" key="1">
    <citation type="journal article" date="2020" name="Stud. Mycol.">
        <title>101 Dothideomycetes genomes: a test case for predicting lifestyles and emergence of pathogens.</title>
        <authorList>
            <person name="Haridas S."/>
            <person name="Albert R."/>
            <person name="Binder M."/>
            <person name="Bloem J."/>
            <person name="Labutti K."/>
            <person name="Salamov A."/>
            <person name="Andreopoulos B."/>
            <person name="Baker S."/>
            <person name="Barry K."/>
            <person name="Bills G."/>
            <person name="Bluhm B."/>
            <person name="Cannon C."/>
            <person name="Castanera R."/>
            <person name="Culley D."/>
            <person name="Daum C."/>
            <person name="Ezra D."/>
            <person name="Gonzalez J."/>
            <person name="Henrissat B."/>
            <person name="Kuo A."/>
            <person name="Liang C."/>
            <person name="Lipzen A."/>
            <person name="Lutzoni F."/>
            <person name="Magnuson J."/>
            <person name="Mondo S."/>
            <person name="Nolan M."/>
            <person name="Ohm R."/>
            <person name="Pangilinan J."/>
            <person name="Park H.-J."/>
            <person name="Ramirez L."/>
            <person name="Alfaro M."/>
            <person name="Sun H."/>
            <person name="Tritt A."/>
            <person name="Yoshinaga Y."/>
            <person name="Zwiers L.-H."/>
            <person name="Turgeon B."/>
            <person name="Goodwin S."/>
            <person name="Spatafora J."/>
            <person name="Crous P."/>
            <person name="Grigoriev I."/>
        </authorList>
    </citation>
    <scope>NUCLEOTIDE SEQUENCE</scope>
    <source>
        <strain evidence="2">CBS 113979</strain>
    </source>
</reference>
<keyword evidence="1" id="KW-0732">Signal</keyword>
<dbReference type="AlphaFoldDB" id="A0A6G1H6P7"/>
<dbReference type="OrthoDB" id="3552888at2759"/>
<keyword evidence="3" id="KW-1185">Reference proteome</keyword>
<accession>A0A6G1H6P7</accession>